<keyword evidence="3" id="KW-1185">Reference proteome</keyword>
<gene>
    <name evidence="2" type="ORF">PISMIDRAFT_17749</name>
</gene>
<sequence length="71" mass="8195">MHPQKLPNNPPSGLESPRESRLQLPKSNPVETRSLTPRVVTLVQWWILQSPSHIHSVLRRVSQIKLARRNT</sequence>
<dbReference type="AlphaFoldDB" id="A0A0C9XMZ3"/>
<reference evidence="2 3" key="1">
    <citation type="submission" date="2014-04" db="EMBL/GenBank/DDBJ databases">
        <authorList>
            <consortium name="DOE Joint Genome Institute"/>
            <person name="Kuo A."/>
            <person name="Kohler A."/>
            <person name="Costa M.D."/>
            <person name="Nagy L.G."/>
            <person name="Floudas D."/>
            <person name="Copeland A."/>
            <person name="Barry K.W."/>
            <person name="Cichocki N."/>
            <person name="Veneault-Fourrey C."/>
            <person name="LaButti K."/>
            <person name="Lindquist E.A."/>
            <person name="Lipzen A."/>
            <person name="Lundell T."/>
            <person name="Morin E."/>
            <person name="Murat C."/>
            <person name="Sun H."/>
            <person name="Tunlid A."/>
            <person name="Henrissat B."/>
            <person name="Grigoriev I.V."/>
            <person name="Hibbett D.S."/>
            <person name="Martin F."/>
            <person name="Nordberg H.P."/>
            <person name="Cantor M.N."/>
            <person name="Hua S.X."/>
        </authorList>
    </citation>
    <scope>NUCLEOTIDE SEQUENCE [LARGE SCALE GENOMIC DNA]</scope>
    <source>
        <strain evidence="2 3">441</strain>
    </source>
</reference>
<evidence type="ECO:0000256" key="1">
    <source>
        <dbReference type="SAM" id="MobiDB-lite"/>
    </source>
</evidence>
<organism evidence="2 3">
    <name type="scientific">Pisolithus microcarpus 441</name>
    <dbReference type="NCBI Taxonomy" id="765257"/>
    <lineage>
        <taxon>Eukaryota</taxon>
        <taxon>Fungi</taxon>
        <taxon>Dikarya</taxon>
        <taxon>Basidiomycota</taxon>
        <taxon>Agaricomycotina</taxon>
        <taxon>Agaricomycetes</taxon>
        <taxon>Agaricomycetidae</taxon>
        <taxon>Boletales</taxon>
        <taxon>Sclerodermatineae</taxon>
        <taxon>Pisolithaceae</taxon>
        <taxon>Pisolithus</taxon>
    </lineage>
</organism>
<evidence type="ECO:0000313" key="3">
    <source>
        <dbReference type="Proteomes" id="UP000054018"/>
    </source>
</evidence>
<accession>A0A0C9XMZ3</accession>
<reference evidence="3" key="2">
    <citation type="submission" date="2015-01" db="EMBL/GenBank/DDBJ databases">
        <title>Evolutionary Origins and Diversification of the Mycorrhizal Mutualists.</title>
        <authorList>
            <consortium name="DOE Joint Genome Institute"/>
            <consortium name="Mycorrhizal Genomics Consortium"/>
            <person name="Kohler A."/>
            <person name="Kuo A."/>
            <person name="Nagy L.G."/>
            <person name="Floudas D."/>
            <person name="Copeland A."/>
            <person name="Barry K.W."/>
            <person name="Cichocki N."/>
            <person name="Veneault-Fourrey C."/>
            <person name="LaButti K."/>
            <person name="Lindquist E.A."/>
            <person name="Lipzen A."/>
            <person name="Lundell T."/>
            <person name="Morin E."/>
            <person name="Murat C."/>
            <person name="Riley R."/>
            <person name="Ohm R."/>
            <person name="Sun H."/>
            <person name="Tunlid A."/>
            <person name="Henrissat B."/>
            <person name="Grigoriev I.V."/>
            <person name="Hibbett D.S."/>
            <person name="Martin F."/>
        </authorList>
    </citation>
    <scope>NUCLEOTIDE SEQUENCE [LARGE SCALE GENOMIC DNA]</scope>
    <source>
        <strain evidence="3">441</strain>
    </source>
</reference>
<name>A0A0C9XMZ3_9AGAM</name>
<dbReference type="Proteomes" id="UP000054018">
    <property type="component" value="Unassembled WGS sequence"/>
</dbReference>
<feature type="region of interest" description="Disordered" evidence="1">
    <location>
        <begin position="1"/>
        <end position="31"/>
    </location>
</feature>
<protein>
    <submittedName>
        <fullName evidence="2">Uncharacterized protein</fullName>
    </submittedName>
</protein>
<proteinExistence type="predicted"/>
<dbReference type="EMBL" id="KN833974">
    <property type="protein sequence ID" value="KIK13790.1"/>
    <property type="molecule type" value="Genomic_DNA"/>
</dbReference>
<dbReference type="HOGENOM" id="CLU_2740993_0_0_1"/>
<evidence type="ECO:0000313" key="2">
    <source>
        <dbReference type="EMBL" id="KIK13790.1"/>
    </source>
</evidence>